<evidence type="ECO:0008006" key="4">
    <source>
        <dbReference type="Google" id="ProtNLM"/>
    </source>
</evidence>
<dbReference type="EMBL" id="FOFU01000001">
    <property type="protein sequence ID" value="SEP80063.1"/>
    <property type="molecule type" value="Genomic_DNA"/>
</dbReference>
<evidence type="ECO:0000313" key="3">
    <source>
        <dbReference type="Proteomes" id="UP000182360"/>
    </source>
</evidence>
<dbReference type="InterPro" id="IPR044000">
    <property type="entry name" value="Phage_tube_2"/>
</dbReference>
<dbReference type="Proteomes" id="UP000182360">
    <property type="component" value="Unassembled WGS sequence"/>
</dbReference>
<dbReference type="Gene3D" id="2.60.40.10">
    <property type="entry name" value="Immunoglobulins"/>
    <property type="match status" value="1"/>
</dbReference>
<name>A0A1H9AUH8_9SPIR</name>
<feature type="region of interest" description="Disordered" evidence="1">
    <location>
        <begin position="36"/>
        <end position="58"/>
    </location>
</feature>
<accession>A0A1H9AUH8</accession>
<reference evidence="2 3" key="1">
    <citation type="submission" date="2016-10" db="EMBL/GenBank/DDBJ databases">
        <authorList>
            <person name="de Groot N.N."/>
        </authorList>
    </citation>
    <scope>NUCLEOTIDE SEQUENCE [LARGE SCALE GENOMIC DNA]</scope>
    <source>
        <strain evidence="2 3">B25</strain>
    </source>
</reference>
<dbReference type="Pfam" id="PF18906">
    <property type="entry name" value="Phage_tube_2"/>
    <property type="match status" value="1"/>
</dbReference>
<evidence type="ECO:0000256" key="1">
    <source>
        <dbReference type="SAM" id="MobiDB-lite"/>
    </source>
</evidence>
<sequence>MITSGSGAIALTPRRVSDNSVAGTSEEIASDIILPDSRIPSTPEVGTESNAGDIGTEWNVDGEQDDLFAGAFCNDWTTPNNGKSSLTLGDAVKAFLMVKKYPQTPLAWQMYTKMYVNQLTMDFATDAFVKLTWNLMGSNNPKKVFSEPTSYDNRTVTYGSANTGKSFLTKKGWLKYGDTTSSLVAVRQSPSMNITINNNLERTPALFEEESIENSLGDFVIEGTFDVYNVDELGHEIYNDAVDGKDKVLQVKVERTVGEITYSYTLTLNVHLGAPTESKNGNKLQFSVPFKVNSATDLKLEKDVVTAETPVDAETPTFTNELEDTTDETSVTLDGTATVTDGGTISYQWYKDNVAISEADDATYTATESGVYKVVATNTNASATGSTTASANQSCTVTIE</sequence>
<proteinExistence type="predicted"/>
<evidence type="ECO:0000313" key="2">
    <source>
        <dbReference type="EMBL" id="SEP80063.1"/>
    </source>
</evidence>
<dbReference type="AlphaFoldDB" id="A0A1H9AUH8"/>
<keyword evidence="3" id="KW-1185">Reference proteome</keyword>
<protein>
    <recommendedName>
        <fullName evidence="4">Ig-like domain-containing protein</fullName>
    </recommendedName>
</protein>
<dbReference type="RefSeq" id="WP_074640506.1">
    <property type="nucleotide sequence ID" value="NZ_FOFU01000001.1"/>
</dbReference>
<organism evidence="2 3">
    <name type="scientific">Treponema bryantii</name>
    <dbReference type="NCBI Taxonomy" id="163"/>
    <lineage>
        <taxon>Bacteria</taxon>
        <taxon>Pseudomonadati</taxon>
        <taxon>Spirochaetota</taxon>
        <taxon>Spirochaetia</taxon>
        <taxon>Spirochaetales</taxon>
        <taxon>Treponemataceae</taxon>
        <taxon>Treponema</taxon>
    </lineage>
</organism>
<gene>
    <name evidence="2" type="ORF">SAMN04487977_101465</name>
</gene>
<dbReference type="OrthoDB" id="9765926at2"/>
<dbReference type="InterPro" id="IPR013783">
    <property type="entry name" value="Ig-like_fold"/>
</dbReference>